<proteinExistence type="predicted"/>
<feature type="region of interest" description="Disordered" evidence="1">
    <location>
        <begin position="1"/>
        <end position="24"/>
    </location>
</feature>
<evidence type="ECO:0000313" key="3">
    <source>
        <dbReference type="EMBL" id="PWN05143.1"/>
    </source>
</evidence>
<keyword evidence="4" id="KW-1185">Reference proteome</keyword>
<accession>A0A316TKS0</accession>
<organism evidence="3 4">
    <name type="scientific">Rhodohalobacter mucosus</name>
    <dbReference type="NCBI Taxonomy" id="2079485"/>
    <lineage>
        <taxon>Bacteria</taxon>
        <taxon>Pseudomonadati</taxon>
        <taxon>Balneolota</taxon>
        <taxon>Balneolia</taxon>
        <taxon>Balneolales</taxon>
        <taxon>Balneolaceae</taxon>
        <taxon>Rhodohalobacter</taxon>
    </lineage>
</organism>
<feature type="transmembrane region" description="Helical" evidence="2">
    <location>
        <begin position="69"/>
        <end position="94"/>
    </location>
</feature>
<keyword evidence="2" id="KW-0472">Membrane</keyword>
<evidence type="ECO:0000256" key="1">
    <source>
        <dbReference type="SAM" id="MobiDB-lite"/>
    </source>
</evidence>
<dbReference type="EMBL" id="QGGB01000011">
    <property type="protein sequence ID" value="PWN05143.1"/>
    <property type="molecule type" value="Genomic_DNA"/>
</dbReference>
<evidence type="ECO:0000256" key="2">
    <source>
        <dbReference type="SAM" id="Phobius"/>
    </source>
</evidence>
<keyword evidence="2" id="KW-1133">Transmembrane helix</keyword>
<comment type="caution">
    <text evidence="3">The sequence shown here is derived from an EMBL/GenBank/DDBJ whole genome shotgun (WGS) entry which is preliminary data.</text>
</comment>
<dbReference type="Proteomes" id="UP000245533">
    <property type="component" value="Unassembled WGS sequence"/>
</dbReference>
<keyword evidence="2" id="KW-0812">Transmembrane</keyword>
<evidence type="ECO:0000313" key="4">
    <source>
        <dbReference type="Proteomes" id="UP000245533"/>
    </source>
</evidence>
<name>A0A316TKS0_9BACT</name>
<sequence>MIDDSKHIRSGVDGVRDDRGNSDSKMTVRKSRLISGGSNFLIPMFAGVLQITVGMSLVAVSILGLITPLWLSAFFSLIGSVSSMAGVFLVYHALSSKGTFDSLINQAIKRVINAQN</sequence>
<protein>
    <submittedName>
        <fullName evidence="3">Uncharacterized protein</fullName>
    </submittedName>
</protein>
<dbReference type="AlphaFoldDB" id="A0A316TKS0"/>
<reference evidence="3 4" key="1">
    <citation type="submission" date="2018-05" db="EMBL/GenBank/DDBJ databases">
        <title>Rhodohalobacter halophilus gen. nov., sp. nov., a moderately halophilic member of the family Balneolaceae.</title>
        <authorList>
            <person name="Liu Z.-W."/>
        </authorList>
    </citation>
    <scope>NUCLEOTIDE SEQUENCE [LARGE SCALE GENOMIC DNA]</scope>
    <source>
        <strain evidence="3 4">8A47</strain>
    </source>
</reference>
<gene>
    <name evidence="3" type="ORF">DDZ15_15560</name>
</gene>
<dbReference type="RefSeq" id="WP_109648051.1">
    <property type="nucleotide sequence ID" value="NZ_QGGB01000011.1"/>
</dbReference>
<feature type="transmembrane region" description="Helical" evidence="2">
    <location>
        <begin position="40"/>
        <end position="63"/>
    </location>
</feature>
<dbReference type="OrthoDB" id="1525332at2"/>